<feature type="compositionally biased region" description="Basic and acidic residues" evidence="1">
    <location>
        <begin position="17"/>
        <end position="28"/>
    </location>
</feature>
<reference evidence="2" key="1">
    <citation type="submission" date="2023-04" db="EMBL/GenBank/DDBJ databases">
        <title>Black Yeasts Isolated from many extreme environments.</title>
        <authorList>
            <person name="Coleine C."/>
            <person name="Stajich J.E."/>
            <person name="Selbmann L."/>
        </authorList>
    </citation>
    <scope>NUCLEOTIDE SEQUENCE</scope>
    <source>
        <strain evidence="2">CCFEE 5312</strain>
    </source>
</reference>
<organism evidence="2 3">
    <name type="scientific">Extremus antarcticus</name>
    <dbReference type="NCBI Taxonomy" id="702011"/>
    <lineage>
        <taxon>Eukaryota</taxon>
        <taxon>Fungi</taxon>
        <taxon>Dikarya</taxon>
        <taxon>Ascomycota</taxon>
        <taxon>Pezizomycotina</taxon>
        <taxon>Dothideomycetes</taxon>
        <taxon>Dothideomycetidae</taxon>
        <taxon>Mycosphaerellales</taxon>
        <taxon>Extremaceae</taxon>
        <taxon>Extremus</taxon>
    </lineage>
</organism>
<dbReference type="Proteomes" id="UP001271007">
    <property type="component" value="Unassembled WGS sequence"/>
</dbReference>
<sequence>MASTDGRASEEDEITDQEPRITPEHAQKEGSTSALSDDQQRTRTPPDTAESLSSTSNISQAANSARATMHTLNNAWSEHVDAVVATLMGHHMQEIQHAMKRVLDAAQRSEDRSRTHTEGEIFALVTKQLTEQYRTIATNVRDEATAQMEQYIDTLREDLKKYRDLQVDAIRDGLTDKFNQLSVTTSANIQKLTINDQWVRDIATALMDERKPNKTHPSTA</sequence>
<comment type="caution">
    <text evidence="2">The sequence shown here is derived from an EMBL/GenBank/DDBJ whole genome shotgun (WGS) entry which is preliminary data.</text>
</comment>
<feature type="compositionally biased region" description="Polar residues" evidence="1">
    <location>
        <begin position="29"/>
        <end position="65"/>
    </location>
</feature>
<accession>A0AAJ0GJ49</accession>
<protein>
    <submittedName>
        <fullName evidence="2">Uncharacterized protein</fullName>
    </submittedName>
</protein>
<dbReference type="AlphaFoldDB" id="A0AAJ0GJ49"/>
<name>A0AAJ0GJ49_9PEZI</name>
<proteinExistence type="predicted"/>
<evidence type="ECO:0000256" key="1">
    <source>
        <dbReference type="SAM" id="MobiDB-lite"/>
    </source>
</evidence>
<dbReference type="EMBL" id="JAWDJX010000001">
    <property type="protein sequence ID" value="KAK3058569.1"/>
    <property type="molecule type" value="Genomic_DNA"/>
</dbReference>
<keyword evidence="3" id="KW-1185">Reference proteome</keyword>
<evidence type="ECO:0000313" key="2">
    <source>
        <dbReference type="EMBL" id="KAK3058569.1"/>
    </source>
</evidence>
<feature type="region of interest" description="Disordered" evidence="1">
    <location>
        <begin position="1"/>
        <end position="65"/>
    </location>
</feature>
<gene>
    <name evidence="2" type="ORF">LTR09_000133</name>
</gene>
<evidence type="ECO:0000313" key="3">
    <source>
        <dbReference type="Proteomes" id="UP001271007"/>
    </source>
</evidence>